<accession>A0A1N7L2V7</accession>
<dbReference type="RefSeq" id="WP_054340531.1">
    <property type="nucleotide sequence ID" value="NZ_FTOE01000003.1"/>
</dbReference>
<protein>
    <submittedName>
        <fullName evidence="2">2-octaprenylphenol hydroxylase</fullName>
    </submittedName>
</protein>
<dbReference type="PANTHER" id="PTHR43876:SF7">
    <property type="entry name" value="UBIQUINONE BIOSYNTHESIS MONOOXYGENASE COQ6, MITOCHONDRIAL"/>
    <property type="match status" value="1"/>
</dbReference>
<dbReference type="STRING" id="619304.SAMN05421760_103181"/>
<gene>
    <name evidence="2" type="ORF">SAMN05421760_103181</name>
</gene>
<dbReference type="SUPFAM" id="SSF51905">
    <property type="entry name" value="FAD/NAD(P)-binding domain"/>
    <property type="match status" value="1"/>
</dbReference>
<dbReference type="Proteomes" id="UP000185999">
    <property type="component" value="Unassembled WGS sequence"/>
</dbReference>
<dbReference type="AlphaFoldDB" id="A0A1N7L2V7"/>
<dbReference type="EMBL" id="FTOE01000003">
    <property type="protein sequence ID" value="SIS68121.1"/>
    <property type="molecule type" value="Genomic_DNA"/>
</dbReference>
<sequence>MITGASVSQLSEPEPGRDSDGISRTLTCADGSCWRATLVVAADGTMSKIRQLASIPLWEWDYGHHAIVTTIRTEKPHQDTAWQRFTEDGLLAFLPLDDPYTCSIVWSTSPDHAVRFMELDDVAFRAALSREFECRLGDVQWADQRNVFPLRVSVKALIYRWRRVWKPLNSCSGTSSHG</sequence>
<feature type="region of interest" description="Disordered" evidence="1">
    <location>
        <begin position="1"/>
        <end position="23"/>
    </location>
</feature>
<dbReference type="OrthoDB" id="9769565at2"/>
<proteinExistence type="predicted"/>
<evidence type="ECO:0000256" key="1">
    <source>
        <dbReference type="SAM" id="MobiDB-lite"/>
    </source>
</evidence>
<dbReference type="InterPro" id="IPR036188">
    <property type="entry name" value="FAD/NAD-bd_sf"/>
</dbReference>
<dbReference type="PANTHER" id="PTHR43876">
    <property type="entry name" value="UBIQUINONE BIOSYNTHESIS MONOOXYGENASE COQ6, MITOCHONDRIAL"/>
    <property type="match status" value="1"/>
</dbReference>
<dbReference type="GO" id="GO:0019168">
    <property type="term" value="F:2-polyprenylphenol 6-hydroxylase activity"/>
    <property type="evidence" value="ECO:0007669"/>
    <property type="project" value="TreeGrafter"/>
</dbReference>
<evidence type="ECO:0000313" key="3">
    <source>
        <dbReference type="Proteomes" id="UP000185999"/>
    </source>
</evidence>
<feature type="compositionally biased region" description="Polar residues" evidence="1">
    <location>
        <begin position="1"/>
        <end position="11"/>
    </location>
</feature>
<dbReference type="InterPro" id="IPR051205">
    <property type="entry name" value="UbiH/COQ6_monooxygenase"/>
</dbReference>
<dbReference type="Gene3D" id="3.30.9.10">
    <property type="entry name" value="D-Amino Acid Oxidase, subunit A, domain 2"/>
    <property type="match status" value="1"/>
</dbReference>
<keyword evidence="3" id="KW-1185">Reference proteome</keyword>
<evidence type="ECO:0000313" key="2">
    <source>
        <dbReference type="EMBL" id="SIS68121.1"/>
    </source>
</evidence>
<name>A0A1N7L2V7_9GAMM</name>
<reference evidence="3" key="1">
    <citation type="submission" date="2017-01" db="EMBL/GenBank/DDBJ databases">
        <authorList>
            <person name="Varghese N."/>
            <person name="Submissions S."/>
        </authorList>
    </citation>
    <scope>NUCLEOTIDE SEQUENCE [LARGE SCALE GENOMIC DNA]</scope>
    <source>
        <strain evidence="3">DSM 22306</strain>
    </source>
</reference>
<organism evidence="2 3">
    <name type="scientific">Neptunomonas antarctica</name>
    <dbReference type="NCBI Taxonomy" id="619304"/>
    <lineage>
        <taxon>Bacteria</taxon>
        <taxon>Pseudomonadati</taxon>
        <taxon>Pseudomonadota</taxon>
        <taxon>Gammaproteobacteria</taxon>
        <taxon>Oceanospirillales</taxon>
        <taxon>Oceanospirillaceae</taxon>
        <taxon>Neptunomonas</taxon>
    </lineage>
</organism>